<dbReference type="RefSeq" id="WP_006166512.1">
    <property type="nucleotide sequence ID" value="NZ_AOIN01000040.1"/>
</dbReference>
<gene>
    <name evidence="2" type="ORF">C482_05611</name>
</gene>
<evidence type="ECO:0000313" key="3">
    <source>
        <dbReference type="Proteomes" id="UP000011693"/>
    </source>
</evidence>
<dbReference type="AlphaFoldDB" id="M0AU39"/>
<accession>M0AU39</accession>
<proteinExistence type="predicted"/>
<name>M0AU39_9EURY</name>
<dbReference type="EMBL" id="AOIN01000040">
    <property type="protein sequence ID" value="ELZ02050.1"/>
    <property type="molecule type" value="Genomic_DNA"/>
</dbReference>
<keyword evidence="3" id="KW-1185">Reference proteome</keyword>
<dbReference type="STRING" id="1227492.C482_05611"/>
<dbReference type="PATRIC" id="fig|1227492.4.peg.1086"/>
<feature type="region of interest" description="Disordered" evidence="1">
    <location>
        <begin position="1"/>
        <end position="21"/>
    </location>
</feature>
<evidence type="ECO:0000313" key="2">
    <source>
        <dbReference type="EMBL" id="ELZ02050.1"/>
    </source>
</evidence>
<comment type="caution">
    <text evidence="2">The sequence shown here is derived from an EMBL/GenBank/DDBJ whole genome shotgun (WGS) entry which is preliminary data.</text>
</comment>
<sequence>MYKHPGTGTVHQNQSRSALLEQPDVVPELNFLGDLLEVEMAR</sequence>
<dbReference type="Proteomes" id="UP000011693">
    <property type="component" value="Unassembled WGS sequence"/>
</dbReference>
<evidence type="ECO:0000256" key="1">
    <source>
        <dbReference type="SAM" id="MobiDB-lite"/>
    </source>
</evidence>
<organism evidence="2 3">
    <name type="scientific">Natrialba chahannaoensis JCM 10990</name>
    <dbReference type="NCBI Taxonomy" id="1227492"/>
    <lineage>
        <taxon>Archaea</taxon>
        <taxon>Methanobacteriati</taxon>
        <taxon>Methanobacteriota</taxon>
        <taxon>Stenosarchaea group</taxon>
        <taxon>Halobacteria</taxon>
        <taxon>Halobacteriales</taxon>
        <taxon>Natrialbaceae</taxon>
        <taxon>Natrialba</taxon>
    </lineage>
</organism>
<reference evidence="2 3" key="1">
    <citation type="journal article" date="2014" name="PLoS Genet.">
        <title>Phylogenetically driven sequencing of extremely halophilic archaea reveals strategies for static and dynamic osmo-response.</title>
        <authorList>
            <person name="Becker E.A."/>
            <person name="Seitzer P.M."/>
            <person name="Tritt A."/>
            <person name="Larsen D."/>
            <person name="Krusor M."/>
            <person name="Yao A.I."/>
            <person name="Wu D."/>
            <person name="Madern D."/>
            <person name="Eisen J.A."/>
            <person name="Darling A.E."/>
            <person name="Facciotti M.T."/>
        </authorList>
    </citation>
    <scope>NUCLEOTIDE SEQUENCE [LARGE SCALE GENOMIC DNA]</scope>
    <source>
        <strain evidence="2 3">JCM 10990</strain>
    </source>
</reference>
<protein>
    <submittedName>
        <fullName evidence="2">ATPase AAA</fullName>
    </submittedName>
</protein>